<dbReference type="AlphaFoldDB" id="A0A183GUS8"/>
<feature type="signal peptide" evidence="1">
    <location>
        <begin position="1"/>
        <end position="28"/>
    </location>
</feature>
<reference evidence="4" key="2">
    <citation type="submission" date="2019-09" db="UniProtKB">
        <authorList>
            <consortium name="WormBaseParasite"/>
        </authorList>
    </citation>
    <scope>IDENTIFICATION</scope>
</reference>
<feature type="chain" id="PRO_5044552257" evidence="1">
    <location>
        <begin position="29"/>
        <end position="92"/>
    </location>
</feature>
<evidence type="ECO:0000256" key="1">
    <source>
        <dbReference type="SAM" id="SignalP"/>
    </source>
</evidence>
<dbReference type="WBParaSite" id="HPBE_0002644801-mRNA-1">
    <property type="protein sequence ID" value="HPBE_0002644801-mRNA-1"/>
    <property type="gene ID" value="HPBE_0002644801"/>
</dbReference>
<keyword evidence="1" id="KW-0732">Signal</keyword>
<organism evidence="3 4">
    <name type="scientific">Heligmosomoides polygyrus</name>
    <name type="common">Parasitic roundworm</name>
    <dbReference type="NCBI Taxonomy" id="6339"/>
    <lineage>
        <taxon>Eukaryota</taxon>
        <taxon>Metazoa</taxon>
        <taxon>Ecdysozoa</taxon>
        <taxon>Nematoda</taxon>
        <taxon>Chromadorea</taxon>
        <taxon>Rhabditida</taxon>
        <taxon>Rhabditina</taxon>
        <taxon>Rhabditomorpha</taxon>
        <taxon>Strongyloidea</taxon>
        <taxon>Heligmosomidae</taxon>
        <taxon>Heligmosomoides</taxon>
    </lineage>
</organism>
<protein>
    <submittedName>
        <fullName evidence="4">Secreted protein</fullName>
    </submittedName>
</protein>
<evidence type="ECO:0000313" key="3">
    <source>
        <dbReference type="Proteomes" id="UP000050761"/>
    </source>
</evidence>
<sequence length="92" mass="10594">MMVIALILIEELCGAPLLLLNLWPCIRGLPRRQQCMNWLYGRIRSECQGRFLDDDKIGPIIGLRLQLTYAQPVNHGLLAVIRREPQTLKMQP</sequence>
<evidence type="ECO:0000313" key="4">
    <source>
        <dbReference type="WBParaSite" id="HPBE_0002644801-mRNA-1"/>
    </source>
</evidence>
<keyword evidence="3" id="KW-1185">Reference proteome</keyword>
<gene>
    <name evidence="2" type="ORF">HPBE_LOCUS26447</name>
</gene>
<proteinExistence type="predicted"/>
<evidence type="ECO:0000313" key="2">
    <source>
        <dbReference type="EMBL" id="VDP57594.1"/>
    </source>
</evidence>
<name>A0A183GUS8_HELPZ</name>
<dbReference type="EMBL" id="UZAH01039989">
    <property type="protein sequence ID" value="VDP57594.1"/>
    <property type="molecule type" value="Genomic_DNA"/>
</dbReference>
<reference evidence="2 3" key="1">
    <citation type="submission" date="2018-11" db="EMBL/GenBank/DDBJ databases">
        <authorList>
            <consortium name="Pathogen Informatics"/>
        </authorList>
    </citation>
    <scope>NUCLEOTIDE SEQUENCE [LARGE SCALE GENOMIC DNA]</scope>
</reference>
<dbReference type="Proteomes" id="UP000050761">
    <property type="component" value="Unassembled WGS sequence"/>
</dbReference>
<accession>A0A183GUS8</accession>
<accession>A0A3P8FI11</accession>